<gene>
    <name evidence="3" type="ORF">CW360_10795</name>
    <name evidence="2" type="ORF">GCM10007363_08110</name>
</gene>
<reference evidence="5" key="4">
    <citation type="journal article" date="2019" name="Int. J. Syst. Evol. Microbiol.">
        <title>The Global Catalogue of Microorganisms (GCM) 10K type strain sequencing project: providing services to taxonomists for standard genome sequencing and annotation.</title>
        <authorList>
            <consortium name="The Broad Institute Genomics Platform"/>
            <consortium name="The Broad Institute Genome Sequencing Center for Infectious Disease"/>
            <person name="Wu L."/>
            <person name="Ma J."/>
        </authorList>
    </citation>
    <scope>NUCLEOTIDE SEQUENCE [LARGE SCALE GENOMIC DNA]</scope>
    <source>
        <strain evidence="5">CCM 8778</strain>
    </source>
</reference>
<dbReference type="EMBL" id="PIYS01000018">
    <property type="protein sequence ID" value="PKF70996.1"/>
    <property type="molecule type" value="Genomic_DNA"/>
</dbReference>
<name>A0A2I0CPB8_9PSED</name>
<reference evidence="2" key="5">
    <citation type="submission" date="2024-05" db="EMBL/GenBank/DDBJ databases">
        <authorList>
            <person name="Sun Q."/>
            <person name="Sedlacek I."/>
        </authorList>
    </citation>
    <scope>NUCLEOTIDE SEQUENCE</scope>
    <source>
        <strain evidence="2">CCM 8778</strain>
    </source>
</reference>
<proteinExistence type="predicted"/>
<evidence type="ECO:0000313" key="3">
    <source>
        <dbReference type="EMBL" id="PKF70996.1"/>
    </source>
</evidence>
<organism evidence="3 4">
    <name type="scientific">Pseudomonas fluvialis</name>
    <dbReference type="NCBI Taxonomy" id="1793966"/>
    <lineage>
        <taxon>Bacteria</taxon>
        <taxon>Pseudomonadati</taxon>
        <taxon>Pseudomonadota</taxon>
        <taxon>Gammaproteobacteria</taxon>
        <taxon>Pseudomonadales</taxon>
        <taxon>Pseudomonadaceae</taxon>
        <taxon>Pseudomonas</taxon>
    </lineage>
</organism>
<feature type="transmembrane region" description="Helical" evidence="1">
    <location>
        <begin position="41"/>
        <end position="59"/>
    </location>
</feature>
<accession>A0A2I0CPB8</accession>
<dbReference type="Proteomes" id="UP000242861">
    <property type="component" value="Unassembled WGS sequence"/>
</dbReference>
<evidence type="ECO:0000313" key="4">
    <source>
        <dbReference type="Proteomes" id="UP000242861"/>
    </source>
</evidence>
<dbReference type="InterPro" id="IPR046513">
    <property type="entry name" value="DUF6691"/>
</dbReference>
<feature type="transmembrane region" description="Helical" evidence="1">
    <location>
        <begin position="106"/>
        <end position="133"/>
    </location>
</feature>
<feature type="transmembrane region" description="Helical" evidence="1">
    <location>
        <begin position="80"/>
        <end position="100"/>
    </location>
</feature>
<comment type="caution">
    <text evidence="3">The sequence shown here is derived from an EMBL/GenBank/DDBJ whole genome shotgun (WGS) entry which is preliminary data.</text>
</comment>
<evidence type="ECO:0000313" key="2">
    <source>
        <dbReference type="EMBL" id="GGH90486.1"/>
    </source>
</evidence>
<keyword evidence="1" id="KW-0812">Transmembrane</keyword>
<reference evidence="2" key="1">
    <citation type="journal article" date="2014" name="Int. J. Syst. Evol. Microbiol.">
        <title>Complete genome of a new Firmicutes species belonging to the dominant human colonic microbiota ('Ruminococcus bicirculans') reveals two chromosomes and a selective capacity to utilize plant glucans.</title>
        <authorList>
            <consortium name="NISC Comparative Sequencing Program"/>
            <person name="Wegmann U."/>
            <person name="Louis P."/>
            <person name="Goesmann A."/>
            <person name="Henrissat B."/>
            <person name="Duncan S.H."/>
            <person name="Flint H.J."/>
        </authorList>
    </citation>
    <scope>NUCLEOTIDE SEQUENCE</scope>
    <source>
        <strain evidence="2">CCM 8778</strain>
    </source>
</reference>
<protein>
    <submittedName>
        <fullName evidence="2">Membrane protein</fullName>
    </submittedName>
</protein>
<keyword evidence="1" id="KW-1133">Transmembrane helix</keyword>
<dbReference type="Proteomes" id="UP000655550">
    <property type="component" value="Unassembled WGS sequence"/>
</dbReference>
<keyword evidence="5" id="KW-1185">Reference proteome</keyword>
<keyword evidence="1" id="KW-0472">Membrane</keyword>
<dbReference type="Pfam" id="PF20398">
    <property type="entry name" value="DUF6691"/>
    <property type="match status" value="1"/>
</dbReference>
<dbReference type="EMBL" id="BMDE01000002">
    <property type="protein sequence ID" value="GGH90486.1"/>
    <property type="molecule type" value="Genomic_DNA"/>
</dbReference>
<sequence>MRGLTAFLAGLLFGMGLLLAGMANPAKVQAFLDLAGAWDPSLALVMVGAIAVALLPMQWARGQSQALLGGAMCLPGKRAIDRPLIVGSLLFGMGWGLAGICPGPALALLLTGQAGIFLFIAAMLAGMALHTLLQRQPN</sequence>
<evidence type="ECO:0000256" key="1">
    <source>
        <dbReference type="SAM" id="Phobius"/>
    </source>
</evidence>
<dbReference type="RefSeq" id="WP_093984445.1">
    <property type="nucleotide sequence ID" value="NZ_BMDE01000002.1"/>
</dbReference>
<evidence type="ECO:0000313" key="5">
    <source>
        <dbReference type="Proteomes" id="UP000655550"/>
    </source>
</evidence>
<reference evidence="4" key="2">
    <citation type="submission" date="2017-12" db="EMBL/GenBank/DDBJ databases">
        <authorList>
            <person name="Yu X.-Y."/>
        </authorList>
    </citation>
    <scope>NUCLEOTIDE SEQUENCE [LARGE SCALE GENOMIC DNA]</scope>
    <source>
        <strain evidence="4">ZYSR67-Z</strain>
    </source>
</reference>
<reference evidence="3" key="3">
    <citation type="submission" date="2017-12" db="EMBL/GenBank/DDBJ databases">
        <authorList>
            <person name="Hurst M.R.H."/>
        </authorList>
    </citation>
    <scope>NUCLEOTIDE SEQUENCE [LARGE SCALE GENOMIC DNA]</scope>
    <source>
        <strain evidence="3">ZYSR67-Z</strain>
    </source>
</reference>
<dbReference type="AlphaFoldDB" id="A0A2I0CPB8"/>